<dbReference type="Proteomes" id="UP000238937">
    <property type="component" value="Unassembled WGS sequence"/>
</dbReference>
<dbReference type="Pfam" id="PF08869">
    <property type="entry name" value="XisI"/>
    <property type="match status" value="1"/>
</dbReference>
<organism evidence="1 2">
    <name type="scientific">Chamaesiphon polymorphus CCALA 037</name>
    <dbReference type="NCBI Taxonomy" id="2107692"/>
    <lineage>
        <taxon>Bacteria</taxon>
        <taxon>Bacillati</taxon>
        <taxon>Cyanobacteriota</taxon>
        <taxon>Cyanophyceae</taxon>
        <taxon>Gomontiellales</taxon>
        <taxon>Chamaesiphonaceae</taxon>
        <taxon>Chamaesiphon</taxon>
    </lineage>
</organism>
<dbReference type="RefSeq" id="WP_106312689.1">
    <property type="nucleotide sequence ID" value="NZ_PVWO01000651.1"/>
</dbReference>
<dbReference type="EMBL" id="PVWO01000651">
    <property type="protein sequence ID" value="PSB41028.1"/>
    <property type="molecule type" value="Genomic_DNA"/>
</dbReference>
<name>A0A2T1F7Z6_9CYAN</name>
<gene>
    <name evidence="1" type="ORF">C7B77_27760</name>
</gene>
<dbReference type="Gene3D" id="3.30.310.110">
    <property type="entry name" value="XisI-like"/>
    <property type="match status" value="1"/>
</dbReference>
<comment type="caution">
    <text evidence="1">The sequence shown here is derived from an EMBL/GenBank/DDBJ whole genome shotgun (WGS) entry which is preliminary data.</text>
</comment>
<evidence type="ECO:0000313" key="1">
    <source>
        <dbReference type="EMBL" id="PSB41028.1"/>
    </source>
</evidence>
<reference evidence="1 2" key="1">
    <citation type="submission" date="2018-03" db="EMBL/GenBank/DDBJ databases">
        <title>The ancient ancestry and fast evolution of plastids.</title>
        <authorList>
            <person name="Moore K.R."/>
            <person name="Magnabosco C."/>
            <person name="Momper L."/>
            <person name="Gold D.A."/>
            <person name="Bosak T."/>
            <person name="Fournier G.P."/>
        </authorList>
    </citation>
    <scope>NUCLEOTIDE SEQUENCE [LARGE SCALE GENOMIC DNA]</scope>
    <source>
        <strain evidence="1 2">CCALA 037</strain>
    </source>
</reference>
<dbReference type="CDD" id="cd16382">
    <property type="entry name" value="XisI-like"/>
    <property type="match status" value="1"/>
</dbReference>
<accession>A0A2T1F7Z6</accession>
<dbReference type="AlphaFoldDB" id="A0A2T1F7Z6"/>
<protein>
    <submittedName>
        <fullName evidence="1">XisI protein</fullName>
    </submittedName>
</protein>
<dbReference type="SUPFAM" id="SSF143847">
    <property type="entry name" value="XisI-like"/>
    <property type="match status" value="1"/>
</dbReference>
<sequence>MDKLQQYRKIIRQILTEQAHPYTHSNDVEAEIICDTEHDHYQLAYVGWEQQKRVFSLILHFDIKDGKIWIQYNGTETAIAQLLTEKGVLASDIVLGFHSPFKRQFSGYSVT</sequence>
<dbReference type="OrthoDB" id="467081at2"/>
<dbReference type="InterPro" id="IPR035943">
    <property type="entry name" value="XisI-like_sf"/>
</dbReference>
<dbReference type="InterPro" id="IPR014968">
    <property type="entry name" value="XisI"/>
</dbReference>
<proteinExistence type="predicted"/>
<evidence type="ECO:0000313" key="2">
    <source>
        <dbReference type="Proteomes" id="UP000238937"/>
    </source>
</evidence>
<keyword evidence="2" id="KW-1185">Reference proteome</keyword>